<evidence type="ECO:0000256" key="3">
    <source>
        <dbReference type="ARBA" id="ARBA00023163"/>
    </source>
</evidence>
<dbReference type="EMBL" id="BNAH01000008">
    <property type="protein sequence ID" value="GHE92701.1"/>
    <property type="molecule type" value="Genomic_DNA"/>
</dbReference>
<dbReference type="PANTHER" id="PTHR30204">
    <property type="entry name" value="REDOX-CYCLING DRUG-SENSING TRANSCRIPTIONAL ACTIVATOR SOXR"/>
    <property type="match status" value="1"/>
</dbReference>
<feature type="domain" description="HTH merR-type" evidence="4">
    <location>
        <begin position="1"/>
        <end position="68"/>
    </location>
</feature>
<comment type="caution">
    <text evidence="5">The sequence shown here is derived from an EMBL/GenBank/DDBJ whole genome shotgun (WGS) entry which is preliminary data.</text>
</comment>
<dbReference type="Gene3D" id="1.10.1660.10">
    <property type="match status" value="1"/>
</dbReference>
<dbReference type="PROSITE" id="PS50937">
    <property type="entry name" value="HTH_MERR_2"/>
    <property type="match status" value="1"/>
</dbReference>
<evidence type="ECO:0000313" key="6">
    <source>
        <dbReference type="Proteomes" id="UP000626370"/>
    </source>
</evidence>
<evidence type="ECO:0000259" key="4">
    <source>
        <dbReference type="PROSITE" id="PS50937"/>
    </source>
</evidence>
<dbReference type="InterPro" id="IPR009061">
    <property type="entry name" value="DNA-bd_dom_put_sf"/>
</dbReference>
<dbReference type="PANTHER" id="PTHR30204:SF94">
    <property type="entry name" value="HEAVY METAL-DEPENDENT TRANSCRIPTIONAL REGULATOR HI_0293-RELATED"/>
    <property type="match status" value="1"/>
</dbReference>
<evidence type="ECO:0000256" key="2">
    <source>
        <dbReference type="ARBA" id="ARBA00023125"/>
    </source>
</evidence>
<keyword evidence="1" id="KW-0805">Transcription regulation</keyword>
<proteinExistence type="predicted"/>
<dbReference type="RefSeq" id="WP_189378380.1">
    <property type="nucleotide sequence ID" value="NZ_BNAH01000008.1"/>
</dbReference>
<dbReference type="PRINTS" id="PR00040">
    <property type="entry name" value="HTHMERR"/>
</dbReference>
<dbReference type="Proteomes" id="UP000626370">
    <property type="component" value="Unassembled WGS sequence"/>
</dbReference>
<dbReference type="SMART" id="SM00422">
    <property type="entry name" value="HTH_MERR"/>
    <property type="match status" value="1"/>
</dbReference>
<sequence>MKVTELAKEFGTTPDTVRYYTRLKLLNPTRSENGYKYYPPIEISKLKFILSARQLGFSVSDIQHIVDEASLGKAACPLVRSLIKERLAETEKQFQAMLALRKNMKDALAQWEVKEDKAPTSTMVCHLIDSFEPTEENGGSHE</sequence>
<dbReference type="InterPro" id="IPR000551">
    <property type="entry name" value="MerR-type_HTH_dom"/>
</dbReference>
<dbReference type="CDD" id="cd04787">
    <property type="entry name" value="HTH_HMRTR_unk"/>
    <property type="match status" value="1"/>
</dbReference>
<accession>A0ABQ3ISG4</accession>
<keyword evidence="3" id="KW-0804">Transcription</keyword>
<protein>
    <recommendedName>
        <fullName evidence="4">HTH merR-type domain-containing protein</fullName>
    </recommendedName>
</protein>
<reference evidence="6" key="1">
    <citation type="journal article" date="2019" name="Int. J. Syst. Evol. Microbiol.">
        <title>The Global Catalogue of Microorganisms (GCM) 10K type strain sequencing project: providing services to taxonomists for standard genome sequencing and annotation.</title>
        <authorList>
            <consortium name="The Broad Institute Genomics Platform"/>
            <consortium name="The Broad Institute Genome Sequencing Center for Infectious Disease"/>
            <person name="Wu L."/>
            <person name="Ma J."/>
        </authorList>
    </citation>
    <scope>NUCLEOTIDE SEQUENCE [LARGE SCALE GENOMIC DNA]</scope>
    <source>
        <strain evidence="6">CGMCC 1.15922</strain>
    </source>
</reference>
<evidence type="ECO:0000313" key="5">
    <source>
        <dbReference type="EMBL" id="GHE92701.1"/>
    </source>
</evidence>
<keyword evidence="2" id="KW-0238">DNA-binding</keyword>
<evidence type="ECO:0000256" key="1">
    <source>
        <dbReference type="ARBA" id="ARBA00023015"/>
    </source>
</evidence>
<organism evidence="5 6">
    <name type="scientific">Thalassotalea profundi</name>
    <dbReference type="NCBI Taxonomy" id="2036687"/>
    <lineage>
        <taxon>Bacteria</taxon>
        <taxon>Pseudomonadati</taxon>
        <taxon>Pseudomonadota</taxon>
        <taxon>Gammaproteobacteria</taxon>
        <taxon>Alteromonadales</taxon>
        <taxon>Colwelliaceae</taxon>
        <taxon>Thalassotalea</taxon>
    </lineage>
</organism>
<keyword evidence="6" id="KW-1185">Reference proteome</keyword>
<dbReference type="SUPFAM" id="SSF46955">
    <property type="entry name" value="Putative DNA-binding domain"/>
    <property type="match status" value="1"/>
</dbReference>
<dbReference type="InterPro" id="IPR047057">
    <property type="entry name" value="MerR_fam"/>
</dbReference>
<name>A0ABQ3ISG4_9GAMM</name>
<gene>
    <name evidence="5" type="ORF">GCM10011501_22780</name>
</gene>
<dbReference type="Pfam" id="PF13411">
    <property type="entry name" value="MerR_1"/>
    <property type="match status" value="1"/>
</dbReference>